<proteinExistence type="inferred from homology"/>
<dbReference type="EMBL" id="QOIP01000001">
    <property type="protein sequence ID" value="RLU27170.1"/>
    <property type="molecule type" value="Genomic_DNA"/>
</dbReference>
<dbReference type="AlphaFoldDB" id="A0A3L8E353"/>
<gene>
    <name evidence="9" type="ORF">DMN91_000969</name>
</gene>
<evidence type="ECO:0000256" key="7">
    <source>
        <dbReference type="ARBA" id="ARBA00022801"/>
    </source>
</evidence>
<evidence type="ECO:0000256" key="1">
    <source>
        <dbReference type="ARBA" id="ARBA00000077"/>
    </source>
</evidence>
<dbReference type="GO" id="GO:0003676">
    <property type="term" value="F:nucleic acid binding"/>
    <property type="evidence" value="ECO:0007669"/>
    <property type="project" value="InterPro"/>
</dbReference>
<dbReference type="Pfam" id="PF00075">
    <property type="entry name" value="RNase_H"/>
    <property type="match status" value="1"/>
</dbReference>
<dbReference type="PANTHER" id="PTHR10642:SF26">
    <property type="entry name" value="RIBONUCLEASE H1"/>
    <property type="match status" value="1"/>
</dbReference>
<evidence type="ECO:0000256" key="3">
    <source>
        <dbReference type="ARBA" id="ARBA00012180"/>
    </source>
</evidence>
<organism evidence="9 10">
    <name type="scientific">Ooceraea biroi</name>
    <name type="common">Clonal raider ant</name>
    <name type="synonym">Cerapachys biroi</name>
    <dbReference type="NCBI Taxonomy" id="2015173"/>
    <lineage>
        <taxon>Eukaryota</taxon>
        <taxon>Metazoa</taxon>
        <taxon>Ecdysozoa</taxon>
        <taxon>Arthropoda</taxon>
        <taxon>Hexapoda</taxon>
        <taxon>Insecta</taxon>
        <taxon>Pterygota</taxon>
        <taxon>Neoptera</taxon>
        <taxon>Endopterygota</taxon>
        <taxon>Hymenoptera</taxon>
        <taxon>Apocrita</taxon>
        <taxon>Aculeata</taxon>
        <taxon>Formicoidea</taxon>
        <taxon>Formicidae</taxon>
        <taxon>Dorylinae</taxon>
        <taxon>Ooceraea</taxon>
    </lineage>
</organism>
<keyword evidence="5" id="KW-0479">Metal-binding</keyword>
<sequence>MEWKGKFEVFDSDYWALTNLIRVDTEIGEEKIKYDWSDGIMLRRFKDKFELEDNYIVIYTDGSKQKEKKSVGVGITREDSDIGYQMSINRNCSIFTAEAVAVEKAIGFLQENGDNKDVLILTDSKSVCESLCRNRINVHKNSYITRIRKRIYDYQRIRTRLDNREIKMVVGWIPGHKGIQGNELADKLAKEATNLETDERVKVPYKDWTALYKEEMYTRTADRVEIEGKYKGKNYFSRFYSRERKKPWFQAIKQERGFVTMVNRLRTGHFNLNDSLANKNIIESPRCECGAERQTIEHVAFVCCYRDASRTKFYRSLEAMDIGYPYDIQL</sequence>
<keyword evidence="6" id="KW-0255">Endonuclease</keyword>
<dbReference type="CDD" id="cd09276">
    <property type="entry name" value="Rnase_HI_RT_non_LTR"/>
    <property type="match status" value="1"/>
</dbReference>
<dbReference type="EC" id="3.1.26.4" evidence="3"/>
<dbReference type="SUPFAM" id="SSF53098">
    <property type="entry name" value="Ribonuclease H-like"/>
    <property type="match status" value="1"/>
</dbReference>
<comment type="caution">
    <text evidence="9">The sequence shown here is derived from an EMBL/GenBank/DDBJ whole genome shotgun (WGS) entry which is preliminary data.</text>
</comment>
<keyword evidence="7" id="KW-0378">Hydrolase</keyword>
<dbReference type="GO" id="GO:0043137">
    <property type="term" value="P:DNA replication, removal of RNA primer"/>
    <property type="evidence" value="ECO:0007669"/>
    <property type="project" value="TreeGrafter"/>
</dbReference>
<dbReference type="GO" id="GO:0046872">
    <property type="term" value="F:metal ion binding"/>
    <property type="evidence" value="ECO:0007669"/>
    <property type="project" value="UniProtKB-KW"/>
</dbReference>
<feature type="domain" description="RNase H type-1" evidence="8">
    <location>
        <begin position="52"/>
        <end position="194"/>
    </location>
</feature>
<keyword evidence="4" id="KW-0540">Nuclease</keyword>
<evidence type="ECO:0000259" key="8">
    <source>
        <dbReference type="PROSITE" id="PS50879"/>
    </source>
</evidence>
<accession>A0A3L8E353</accession>
<dbReference type="InterPro" id="IPR050092">
    <property type="entry name" value="RNase_H"/>
</dbReference>
<dbReference type="InterPro" id="IPR002156">
    <property type="entry name" value="RNaseH_domain"/>
</dbReference>
<name>A0A3L8E353_OOCBI</name>
<evidence type="ECO:0000256" key="2">
    <source>
        <dbReference type="ARBA" id="ARBA00005300"/>
    </source>
</evidence>
<comment type="similarity">
    <text evidence="2">Belongs to the RNase H family.</text>
</comment>
<evidence type="ECO:0000256" key="5">
    <source>
        <dbReference type="ARBA" id="ARBA00022723"/>
    </source>
</evidence>
<dbReference type="GO" id="GO:0004523">
    <property type="term" value="F:RNA-DNA hybrid ribonuclease activity"/>
    <property type="evidence" value="ECO:0007669"/>
    <property type="project" value="UniProtKB-EC"/>
</dbReference>
<dbReference type="PROSITE" id="PS50879">
    <property type="entry name" value="RNASE_H_1"/>
    <property type="match status" value="1"/>
</dbReference>
<dbReference type="InterPro" id="IPR012337">
    <property type="entry name" value="RNaseH-like_sf"/>
</dbReference>
<evidence type="ECO:0000313" key="9">
    <source>
        <dbReference type="EMBL" id="RLU27170.1"/>
    </source>
</evidence>
<evidence type="ECO:0000256" key="6">
    <source>
        <dbReference type="ARBA" id="ARBA00022759"/>
    </source>
</evidence>
<protein>
    <recommendedName>
        <fullName evidence="3">ribonuclease H</fullName>
        <ecNumber evidence="3">3.1.26.4</ecNumber>
    </recommendedName>
</protein>
<comment type="catalytic activity">
    <reaction evidence="1">
        <text>Endonucleolytic cleavage to 5'-phosphomonoester.</text>
        <dbReference type="EC" id="3.1.26.4"/>
    </reaction>
</comment>
<evidence type="ECO:0000313" key="10">
    <source>
        <dbReference type="Proteomes" id="UP000279307"/>
    </source>
</evidence>
<evidence type="ECO:0000256" key="4">
    <source>
        <dbReference type="ARBA" id="ARBA00022722"/>
    </source>
</evidence>
<dbReference type="Proteomes" id="UP000279307">
    <property type="component" value="Chromosome 1"/>
</dbReference>
<dbReference type="OrthoDB" id="417270at2759"/>
<reference evidence="9 10" key="1">
    <citation type="journal article" date="2018" name="Genome Res.">
        <title>The genomic architecture and molecular evolution of ant odorant receptors.</title>
        <authorList>
            <person name="McKenzie S.K."/>
            <person name="Kronauer D.J.C."/>
        </authorList>
    </citation>
    <scope>NUCLEOTIDE SEQUENCE [LARGE SCALE GENOMIC DNA]</scope>
    <source>
        <strain evidence="9">Clonal line C1</strain>
    </source>
</reference>
<dbReference type="Gene3D" id="3.30.420.10">
    <property type="entry name" value="Ribonuclease H-like superfamily/Ribonuclease H"/>
    <property type="match status" value="1"/>
</dbReference>
<dbReference type="PANTHER" id="PTHR10642">
    <property type="entry name" value="RIBONUCLEASE H1"/>
    <property type="match status" value="1"/>
</dbReference>
<dbReference type="InterPro" id="IPR036397">
    <property type="entry name" value="RNaseH_sf"/>
</dbReference>